<dbReference type="Proteomes" id="UP000565155">
    <property type="component" value="Unassembled WGS sequence"/>
</dbReference>
<dbReference type="RefSeq" id="WP_169628906.1">
    <property type="nucleotide sequence ID" value="NZ_AP023188.1"/>
</dbReference>
<dbReference type="EMBL" id="JABCMA010000024">
    <property type="protein sequence ID" value="NMR75500.1"/>
    <property type="molecule type" value="Genomic_DNA"/>
</dbReference>
<keyword evidence="1" id="KW-0472">Membrane</keyword>
<keyword evidence="1" id="KW-0812">Transmembrane</keyword>
<dbReference type="AlphaFoldDB" id="A0A7H8DX58"/>
<dbReference type="Proteomes" id="UP000714625">
    <property type="component" value="Unassembled WGS sequence"/>
</dbReference>
<dbReference type="EMBL" id="AAXMUW010000052">
    <property type="protein sequence ID" value="EGQ9137350.1"/>
    <property type="molecule type" value="Genomic_DNA"/>
</dbReference>
<evidence type="ECO:0000313" key="3">
    <source>
        <dbReference type="EMBL" id="NMR75500.1"/>
    </source>
</evidence>
<comment type="caution">
    <text evidence="2">The sequence shown here is derived from an EMBL/GenBank/DDBJ whole genome shotgun (WGS) entry which is preliminary data.</text>
</comment>
<name>A0A7H8DX58_VIBAL</name>
<evidence type="ECO:0000313" key="4">
    <source>
        <dbReference type="Proteomes" id="UP000565155"/>
    </source>
</evidence>
<evidence type="ECO:0000313" key="2">
    <source>
        <dbReference type="EMBL" id="EGQ9137350.1"/>
    </source>
</evidence>
<organism evidence="2 5">
    <name type="scientific">Vibrio alginolyticus</name>
    <dbReference type="NCBI Taxonomy" id="663"/>
    <lineage>
        <taxon>Bacteria</taxon>
        <taxon>Pseudomonadati</taxon>
        <taxon>Pseudomonadota</taxon>
        <taxon>Gammaproteobacteria</taxon>
        <taxon>Vibrionales</taxon>
        <taxon>Vibrionaceae</taxon>
        <taxon>Vibrio</taxon>
    </lineage>
</organism>
<gene>
    <name evidence="2" type="ORF">GHY86_19650</name>
    <name evidence="3" type="ORF">HKB35_17950</name>
</gene>
<evidence type="ECO:0000256" key="1">
    <source>
        <dbReference type="SAM" id="Phobius"/>
    </source>
</evidence>
<evidence type="ECO:0000313" key="5">
    <source>
        <dbReference type="Proteomes" id="UP000714625"/>
    </source>
</evidence>
<accession>A0A7H8DX58</accession>
<protein>
    <submittedName>
        <fullName evidence="2">Uncharacterized protein</fullName>
    </submittedName>
</protein>
<reference evidence="3 4" key="2">
    <citation type="submission" date="2020-04" db="EMBL/GenBank/DDBJ databases">
        <title>Whole-genome sequencing of Vibrio spp. from China reveals different genetic environments of blaCTX-M-14 among diverse lineages.</title>
        <authorList>
            <person name="Zheng Z."/>
            <person name="Ye L."/>
            <person name="Chen S."/>
        </authorList>
    </citation>
    <scope>NUCLEOTIDE SEQUENCE [LARGE SCALE GENOMIC DNA]</scope>
    <source>
        <strain evidence="3 4">Vb1636</strain>
    </source>
</reference>
<feature type="transmembrane region" description="Helical" evidence="1">
    <location>
        <begin position="7"/>
        <end position="24"/>
    </location>
</feature>
<keyword evidence="1" id="KW-1133">Transmembrane helix</keyword>
<sequence length="109" mass="12301">MQRIVDLALVVILTSVCSVAWIFFSTKSIWVFFELFVFTMLGFGLLYGLLQKADPKHFDFVLNHIDEIKKEGKDACLSGAPKESNPYSGVDGDLWEAGYTASYNKKIKQ</sequence>
<proteinExistence type="predicted"/>
<feature type="transmembrane region" description="Helical" evidence="1">
    <location>
        <begin position="30"/>
        <end position="50"/>
    </location>
</feature>
<dbReference type="GeneID" id="75165897"/>
<reference evidence="2" key="1">
    <citation type="submission" date="2019-11" db="EMBL/GenBank/DDBJ databases">
        <authorList>
            <consortium name="PulseNet: The National Subtyping Network for Foodborne Disease Surveillance"/>
            <person name="Tarr C.L."/>
            <person name="Trees E."/>
            <person name="Katz L.S."/>
            <person name="Carleton-Romer H.A."/>
            <person name="Stroika S."/>
            <person name="Kucerova Z."/>
            <person name="Roache K.F."/>
            <person name="Sabol A.L."/>
            <person name="Besser J."/>
            <person name="Gerner-Smidt P."/>
        </authorList>
    </citation>
    <scope>NUCLEOTIDE SEQUENCE</scope>
    <source>
        <strain evidence="2">PNUSAV001129</strain>
    </source>
</reference>